<evidence type="ECO:0008006" key="4">
    <source>
        <dbReference type="Google" id="ProtNLM"/>
    </source>
</evidence>
<feature type="signal peptide" evidence="1">
    <location>
        <begin position="1"/>
        <end position="23"/>
    </location>
</feature>
<dbReference type="PROSITE" id="PS51257">
    <property type="entry name" value="PROKAR_LIPOPROTEIN"/>
    <property type="match status" value="1"/>
</dbReference>
<keyword evidence="3" id="KW-1185">Reference proteome</keyword>
<feature type="chain" id="PRO_5011733306" description="Carboxypeptidase regulatory-like domain-containing protein" evidence="1">
    <location>
        <begin position="24"/>
        <end position="137"/>
    </location>
</feature>
<reference evidence="3" key="1">
    <citation type="submission" date="2016-10" db="EMBL/GenBank/DDBJ databases">
        <authorList>
            <person name="Varghese N."/>
            <person name="Submissions S."/>
        </authorList>
    </citation>
    <scope>NUCLEOTIDE SEQUENCE [LARGE SCALE GENOMIC DNA]</scope>
    <source>
        <strain evidence="3">DSM 26348</strain>
    </source>
</reference>
<dbReference type="EMBL" id="FOQD01000003">
    <property type="protein sequence ID" value="SFH80541.1"/>
    <property type="molecule type" value="Genomic_DNA"/>
</dbReference>
<organism evidence="2 3">
    <name type="scientific">Planctomicrobium piriforme</name>
    <dbReference type="NCBI Taxonomy" id="1576369"/>
    <lineage>
        <taxon>Bacteria</taxon>
        <taxon>Pseudomonadati</taxon>
        <taxon>Planctomycetota</taxon>
        <taxon>Planctomycetia</taxon>
        <taxon>Planctomycetales</taxon>
        <taxon>Planctomycetaceae</taxon>
        <taxon>Planctomicrobium</taxon>
    </lineage>
</organism>
<evidence type="ECO:0000313" key="3">
    <source>
        <dbReference type="Proteomes" id="UP000199518"/>
    </source>
</evidence>
<dbReference type="AlphaFoldDB" id="A0A1I3D216"/>
<name>A0A1I3D216_9PLAN</name>
<gene>
    <name evidence="2" type="ORF">SAMN05421753_10352</name>
</gene>
<evidence type="ECO:0000256" key="1">
    <source>
        <dbReference type="SAM" id="SignalP"/>
    </source>
</evidence>
<sequence length="137" mass="14370">MSLRRGLAVCLLLVILSGCGQKAAHYKTVPVSGVLTCQGNAVAKVFVIFTPQASKDRPEGASGKSAMGQTDETGKFVLSTYGMNDGAVPGMHTVTIMIVDDPQYPVPADTKKKIAPCLSGVTKIEVAPGMSEVQLKF</sequence>
<dbReference type="Proteomes" id="UP000199518">
    <property type="component" value="Unassembled WGS sequence"/>
</dbReference>
<keyword evidence="1" id="KW-0732">Signal</keyword>
<proteinExistence type="predicted"/>
<dbReference type="OrthoDB" id="287810at2"/>
<dbReference type="RefSeq" id="WP_092048085.1">
    <property type="nucleotide sequence ID" value="NZ_FOQD01000003.1"/>
</dbReference>
<protein>
    <recommendedName>
        <fullName evidence="4">Carboxypeptidase regulatory-like domain-containing protein</fullName>
    </recommendedName>
</protein>
<accession>A0A1I3D216</accession>
<evidence type="ECO:0000313" key="2">
    <source>
        <dbReference type="EMBL" id="SFH80541.1"/>
    </source>
</evidence>